<feature type="chain" id="PRO_5046037298" evidence="5">
    <location>
        <begin position="28"/>
        <end position="605"/>
    </location>
</feature>
<keyword evidence="8" id="KW-1185">Reference proteome</keyword>
<sequence length="605" mass="67833">MKLKSHLRLINSLIFSFLAVCSIHASAAADMKKTLHFTFEAAETGFDPAEVSDNYSNIIIANIFDPLLGYDHLARPAKPIPNTAESLPEIKENGRIYVFKLKKGIYFADDPAFNGKKRELTAEDYVYSLKRLVDPNKNAPWAFLLQGKVVGLDEKIEEAKKKKKFDFDSIVEGLKATDKYTLQITLKKPDYNLPYIMAMQNTGAVAREVVEKYGADLDSHPVGTGPYRLVEWQRAHRMVLEANSNYRGEVYKPTTEVDPRDRDIAKSFEGRSLPSVGRIDIRVVESGQASYLSFLNGQIDILIRLGAEYVSQAAPGGKLSPALEKKGVKFYSEAEPDTTYNLFNMDDPVVGGYTADKVALRRAIVLSYNNGKLVNVLMKRQGLIAQSPVPPGITGYDPAYKNPLGGFNLAKARGILDAYGYKDCDGDGWREAPGCKPLMITYLSSASAGSKRDTDELLKNGFDKIGVKLKIEMTPFPDLVKRRQSGKYQMAGAAWGADYPDAENYMQLLYGPNKGAGNESRFDFPVFNKLYEEIATMPQSDERQKKFITMNRLVAAYAPWGLNAHRIRTHLVQPWAKGFKYHPIEQPKFMYYDIDLEKRRAVLGE</sequence>
<reference evidence="7" key="1">
    <citation type="submission" date="2023-03" db="EMBL/GenBank/DDBJ databases">
        <title>Chitinimonas shenzhenensis gen. nov., sp. nov., a novel member of family Burkholderiaceae isolated from activated sludge collected in Shen Zhen, China.</title>
        <authorList>
            <person name="Wang X."/>
        </authorList>
    </citation>
    <scope>NUCLEOTIDE SEQUENCE</scope>
    <source>
        <strain evidence="7">DQS-5</strain>
    </source>
</reference>
<dbReference type="Gene3D" id="3.40.190.10">
    <property type="entry name" value="Periplasmic binding protein-like II"/>
    <property type="match status" value="1"/>
</dbReference>
<dbReference type="PIRSF" id="PIRSF002741">
    <property type="entry name" value="MppA"/>
    <property type="match status" value="1"/>
</dbReference>
<dbReference type="PANTHER" id="PTHR30290:SF10">
    <property type="entry name" value="PERIPLASMIC OLIGOPEPTIDE-BINDING PROTEIN-RELATED"/>
    <property type="match status" value="1"/>
</dbReference>
<dbReference type="SUPFAM" id="SSF53850">
    <property type="entry name" value="Periplasmic binding protein-like II"/>
    <property type="match status" value="1"/>
</dbReference>
<dbReference type="Proteomes" id="UP001172778">
    <property type="component" value="Unassembled WGS sequence"/>
</dbReference>
<dbReference type="Pfam" id="PF00496">
    <property type="entry name" value="SBP_bac_5"/>
    <property type="match status" value="1"/>
</dbReference>
<dbReference type="InterPro" id="IPR030678">
    <property type="entry name" value="Peptide/Ni-bd"/>
</dbReference>
<organism evidence="7 8">
    <name type="scientific">Parachitinimonas caeni</name>
    <dbReference type="NCBI Taxonomy" id="3031301"/>
    <lineage>
        <taxon>Bacteria</taxon>
        <taxon>Pseudomonadati</taxon>
        <taxon>Pseudomonadota</taxon>
        <taxon>Betaproteobacteria</taxon>
        <taxon>Neisseriales</taxon>
        <taxon>Chitinibacteraceae</taxon>
        <taxon>Parachitinimonas</taxon>
    </lineage>
</organism>
<dbReference type="InterPro" id="IPR000569">
    <property type="entry name" value="HECT_dom"/>
</dbReference>
<comment type="similarity">
    <text evidence="2">Belongs to the bacterial solute-binding protein 5 family.</text>
</comment>
<feature type="signal peptide" evidence="5">
    <location>
        <begin position="1"/>
        <end position="27"/>
    </location>
</feature>
<dbReference type="InterPro" id="IPR000914">
    <property type="entry name" value="SBP_5_dom"/>
</dbReference>
<name>A0ABT7DWR9_9NEIS</name>
<evidence type="ECO:0000256" key="5">
    <source>
        <dbReference type="SAM" id="SignalP"/>
    </source>
</evidence>
<dbReference type="InterPro" id="IPR039424">
    <property type="entry name" value="SBP_5"/>
</dbReference>
<proteinExistence type="inferred from homology"/>
<evidence type="ECO:0000256" key="1">
    <source>
        <dbReference type="ARBA" id="ARBA00004196"/>
    </source>
</evidence>
<gene>
    <name evidence="7" type="ORF">PZA18_10670</name>
</gene>
<evidence type="ECO:0000313" key="7">
    <source>
        <dbReference type="EMBL" id="MDK2124516.1"/>
    </source>
</evidence>
<dbReference type="RefSeq" id="WP_284100826.1">
    <property type="nucleotide sequence ID" value="NZ_JARRAF010000010.1"/>
</dbReference>
<keyword evidence="4 5" id="KW-0732">Signal</keyword>
<evidence type="ECO:0000256" key="2">
    <source>
        <dbReference type="ARBA" id="ARBA00005695"/>
    </source>
</evidence>
<keyword evidence="3" id="KW-0813">Transport</keyword>
<feature type="domain" description="HECT" evidence="6">
    <location>
        <begin position="27"/>
        <end position="70"/>
    </location>
</feature>
<evidence type="ECO:0000259" key="6">
    <source>
        <dbReference type="PROSITE" id="PS50237"/>
    </source>
</evidence>
<evidence type="ECO:0000256" key="3">
    <source>
        <dbReference type="ARBA" id="ARBA00022448"/>
    </source>
</evidence>
<comment type="subcellular location">
    <subcellularLocation>
        <location evidence="1">Cell envelope</location>
    </subcellularLocation>
</comment>
<dbReference type="PANTHER" id="PTHR30290">
    <property type="entry name" value="PERIPLASMIC BINDING COMPONENT OF ABC TRANSPORTER"/>
    <property type="match status" value="1"/>
</dbReference>
<dbReference type="Gene3D" id="3.90.76.10">
    <property type="entry name" value="Dipeptide-binding Protein, Domain 1"/>
    <property type="match status" value="1"/>
</dbReference>
<protein>
    <submittedName>
        <fullName evidence="7">ABC transporter substrate-binding protein</fullName>
    </submittedName>
</protein>
<evidence type="ECO:0000256" key="4">
    <source>
        <dbReference type="ARBA" id="ARBA00022729"/>
    </source>
</evidence>
<dbReference type="Gene3D" id="3.10.105.10">
    <property type="entry name" value="Dipeptide-binding Protein, Domain 3"/>
    <property type="match status" value="1"/>
</dbReference>
<dbReference type="EMBL" id="JARRAF010000010">
    <property type="protein sequence ID" value="MDK2124516.1"/>
    <property type="molecule type" value="Genomic_DNA"/>
</dbReference>
<dbReference type="PROSITE" id="PS50237">
    <property type="entry name" value="HECT"/>
    <property type="match status" value="1"/>
</dbReference>
<comment type="caution">
    <text evidence="7">The sequence shown here is derived from an EMBL/GenBank/DDBJ whole genome shotgun (WGS) entry which is preliminary data.</text>
</comment>
<accession>A0ABT7DWR9</accession>
<evidence type="ECO:0000313" key="8">
    <source>
        <dbReference type="Proteomes" id="UP001172778"/>
    </source>
</evidence>